<keyword evidence="5" id="KW-0812">Transmembrane</keyword>
<dbReference type="SUPFAM" id="SSF55874">
    <property type="entry name" value="ATPase domain of HSP90 chaperone/DNA topoisomerase II/histidine kinase"/>
    <property type="match status" value="1"/>
</dbReference>
<dbReference type="PROSITE" id="PS50885">
    <property type="entry name" value="HAMP"/>
    <property type="match status" value="1"/>
</dbReference>
<reference evidence="7 8" key="1">
    <citation type="journal article" date="2019" name="Anaerobe">
        <title>Detection of Robinsoniella peoriensis in multiple bone samples of a trauma patient.</title>
        <authorList>
            <person name="Schrottner P."/>
            <person name="Hartwich K."/>
            <person name="Bunk B."/>
            <person name="Schober I."/>
            <person name="Helbig S."/>
            <person name="Rudolph W.W."/>
            <person name="Gunzer F."/>
        </authorList>
    </citation>
    <scope>NUCLEOTIDE SEQUENCE [LARGE SCALE GENOMIC DNA]</scope>
    <source>
        <strain evidence="7 8">DSM 106044</strain>
    </source>
</reference>
<organism evidence="7 8">
    <name type="scientific">Robinsoniella peoriensis</name>
    <dbReference type="NCBI Taxonomy" id="180332"/>
    <lineage>
        <taxon>Bacteria</taxon>
        <taxon>Bacillati</taxon>
        <taxon>Bacillota</taxon>
        <taxon>Clostridia</taxon>
        <taxon>Lachnospirales</taxon>
        <taxon>Lachnospiraceae</taxon>
        <taxon>Robinsoniella</taxon>
    </lineage>
</organism>
<name>A0A4U8QAN7_9FIRM</name>
<dbReference type="PANTHER" id="PTHR34220">
    <property type="entry name" value="SENSOR HISTIDINE KINASE YPDA"/>
    <property type="match status" value="1"/>
</dbReference>
<dbReference type="Pfam" id="PF06580">
    <property type="entry name" value="His_kinase"/>
    <property type="match status" value="1"/>
</dbReference>
<evidence type="ECO:0000313" key="7">
    <source>
        <dbReference type="EMBL" id="TLD02047.1"/>
    </source>
</evidence>
<dbReference type="InterPro" id="IPR036890">
    <property type="entry name" value="HATPase_C_sf"/>
</dbReference>
<gene>
    <name evidence="7" type="primary">ypdA_6</name>
    <name evidence="7" type="ORF">DSM106044_01084</name>
</gene>
<dbReference type="STRING" id="180332.GCA_000797495_00515"/>
<evidence type="ECO:0000256" key="4">
    <source>
        <dbReference type="ARBA" id="ARBA00022777"/>
    </source>
</evidence>
<dbReference type="Gene3D" id="3.30.565.10">
    <property type="entry name" value="Histidine kinase-like ATPase, C-terminal domain"/>
    <property type="match status" value="1"/>
</dbReference>
<protein>
    <submittedName>
        <fullName evidence="7">Sensor histidine kinase YpdA</fullName>
        <ecNumber evidence="7">2.7.13.3</ecNumber>
    </submittedName>
</protein>
<dbReference type="EMBL" id="QGQD01000023">
    <property type="protein sequence ID" value="TLD02047.1"/>
    <property type="molecule type" value="Genomic_DNA"/>
</dbReference>
<feature type="domain" description="HAMP" evidence="6">
    <location>
        <begin position="316"/>
        <end position="368"/>
    </location>
</feature>
<dbReference type="EC" id="2.7.13.3" evidence="7"/>
<evidence type="ECO:0000256" key="2">
    <source>
        <dbReference type="ARBA" id="ARBA00022553"/>
    </source>
</evidence>
<dbReference type="InterPro" id="IPR010559">
    <property type="entry name" value="Sig_transdc_His_kin_internal"/>
</dbReference>
<comment type="caution">
    <text evidence="7">The sequence shown here is derived from an EMBL/GenBank/DDBJ whole genome shotgun (WGS) entry which is preliminary data.</text>
</comment>
<keyword evidence="2" id="KW-0597">Phosphoprotein</keyword>
<feature type="transmembrane region" description="Helical" evidence="5">
    <location>
        <begin position="295"/>
        <end position="313"/>
    </location>
</feature>
<dbReference type="Pfam" id="PF00672">
    <property type="entry name" value="HAMP"/>
    <property type="match status" value="1"/>
</dbReference>
<dbReference type="Proteomes" id="UP000306509">
    <property type="component" value="Unassembled WGS sequence"/>
</dbReference>
<evidence type="ECO:0000313" key="8">
    <source>
        <dbReference type="Proteomes" id="UP000306509"/>
    </source>
</evidence>
<dbReference type="Pfam" id="PF02518">
    <property type="entry name" value="HATPase_c"/>
    <property type="match status" value="1"/>
</dbReference>
<evidence type="ECO:0000256" key="5">
    <source>
        <dbReference type="SAM" id="Phobius"/>
    </source>
</evidence>
<dbReference type="GO" id="GO:0000155">
    <property type="term" value="F:phosphorelay sensor kinase activity"/>
    <property type="evidence" value="ECO:0007669"/>
    <property type="project" value="InterPro"/>
</dbReference>
<comment type="subcellular location">
    <subcellularLocation>
        <location evidence="1">Membrane</location>
    </subcellularLocation>
</comment>
<dbReference type="PANTHER" id="PTHR34220:SF7">
    <property type="entry name" value="SENSOR HISTIDINE KINASE YPDA"/>
    <property type="match status" value="1"/>
</dbReference>
<evidence type="ECO:0000256" key="3">
    <source>
        <dbReference type="ARBA" id="ARBA00022679"/>
    </source>
</evidence>
<dbReference type="AlphaFoldDB" id="A0A4U8QAN7"/>
<dbReference type="SUPFAM" id="SSF158472">
    <property type="entry name" value="HAMP domain-like"/>
    <property type="match status" value="1"/>
</dbReference>
<keyword evidence="8" id="KW-1185">Reference proteome</keyword>
<dbReference type="InterPro" id="IPR003594">
    <property type="entry name" value="HATPase_dom"/>
</dbReference>
<keyword evidence="5" id="KW-1133">Transmembrane helix</keyword>
<dbReference type="SMART" id="SM00304">
    <property type="entry name" value="HAMP"/>
    <property type="match status" value="1"/>
</dbReference>
<dbReference type="RefSeq" id="WP_138001964.1">
    <property type="nucleotide sequence ID" value="NZ_QGQD01000023.1"/>
</dbReference>
<dbReference type="GO" id="GO:0016020">
    <property type="term" value="C:membrane"/>
    <property type="evidence" value="ECO:0007669"/>
    <property type="project" value="UniProtKB-SubCell"/>
</dbReference>
<keyword evidence="5" id="KW-0472">Membrane</keyword>
<evidence type="ECO:0000256" key="1">
    <source>
        <dbReference type="ARBA" id="ARBA00004370"/>
    </source>
</evidence>
<dbReference type="CDD" id="cd06225">
    <property type="entry name" value="HAMP"/>
    <property type="match status" value="1"/>
</dbReference>
<sequence>MKKLKNMGLARKFSVTILFSLILPLVLLFSIMNSVIASEFMEKQYEKELEVLKQSKPSLENVLEDTQTLSRNIVGNKEVQALLEEYEKSGMVNEETLSRAKIYIEEMIYMKRYISSLSLFSKGKTLYQYGGYYKSEDIFDLPELEKELGELDGKPMWDSARMHRGYIAGKENCPMVSVYRIINHLYRLTPVGAERISISEEYLCSLYASAESSEEDQSYIFDEDGRIVSAREKELLTGNVSEEIVERVNGQDGYFVEEKHGQAVFYYKVPITGWTVVRTKSMSVLQEQIRMINNIIWMCLTLAIFFGFVFSIVQKRSVIDPVVRLASDVEKVDEGNYDIKLHTGNQDEIGMLNQSVIQMTSRIRDLIETVYKGQIHMREAEILSLQAQINPHFLYNTLDTMRWIAIEHEEDLLACQIEALSSMFRHVLNNGKEVTTVEEEVAHLKNYLEVQHCRFGEKIQVEMNVDEQLYSCRVLKLILQPLVENSFVHGLEEKIGGGKISVSVTGEKGAIVYRVTDNGVGVNAVKIREILRTESQSGKIYALKNVNDRIKLKYGEAYGVTFQSKVGEGTEVVVQIPRALMED</sequence>
<keyword evidence="4 7" id="KW-0418">Kinase</keyword>
<dbReference type="Gene3D" id="6.10.340.10">
    <property type="match status" value="1"/>
</dbReference>
<accession>A0A4U8QAN7</accession>
<dbReference type="InterPro" id="IPR050640">
    <property type="entry name" value="Bact_2-comp_sensor_kinase"/>
</dbReference>
<proteinExistence type="predicted"/>
<dbReference type="InterPro" id="IPR003660">
    <property type="entry name" value="HAMP_dom"/>
</dbReference>
<keyword evidence="3 7" id="KW-0808">Transferase</keyword>
<evidence type="ECO:0000259" key="6">
    <source>
        <dbReference type="PROSITE" id="PS50885"/>
    </source>
</evidence>